<dbReference type="GO" id="GO:0008375">
    <property type="term" value="F:acetylglucosaminyltransferase activity"/>
    <property type="evidence" value="ECO:0007669"/>
    <property type="project" value="TreeGrafter"/>
</dbReference>
<dbReference type="AlphaFoldDB" id="A0A914PZA3"/>
<dbReference type="WBParaSite" id="PDA_v2.g21820.t1">
    <property type="protein sequence ID" value="PDA_v2.g21820.t1"/>
    <property type="gene ID" value="PDA_v2.g21820"/>
</dbReference>
<name>A0A914PZA3_9BILA</name>
<evidence type="ECO:0000256" key="11">
    <source>
        <dbReference type="SAM" id="Phobius"/>
    </source>
</evidence>
<evidence type="ECO:0000313" key="13">
    <source>
        <dbReference type="WBParaSite" id="PDA_v2.g21820.t1"/>
    </source>
</evidence>
<dbReference type="PANTHER" id="PTHR19297:SF185">
    <property type="entry name" value="BETA-1,3-GALACTOSYL-O-GLYCOSYL-GLYCOPROTEIN BETA-1,6-N-ACETYLGLUCOSAMINYLTRANSFERASE 3"/>
    <property type="match status" value="1"/>
</dbReference>
<evidence type="ECO:0000256" key="6">
    <source>
        <dbReference type="ARBA" id="ARBA00022968"/>
    </source>
</evidence>
<protein>
    <submittedName>
        <fullName evidence="13">Uncharacterized protein</fullName>
    </submittedName>
</protein>
<keyword evidence="12" id="KW-1185">Reference proteome</keyword>
<feature type="transmembrane region" description="Helical" evidence="11">
    <location>
        <begin position="7"/>
        <end position="29"/>
    </location>
</feature>
<evidence type="ECO:0000256" key="9">
    <source>
        <dbReference type="ARBA" id="ARBA00023180"/>
    </source>
</evidence>
<keyword evidence="7 11" id="KW-1133">Transmembrane helix</keyword>
<accession>A0A914PZA3</accession>
<keyword evidence="5 11" id="KW-0812">Transmembrane</keyword>
<keyword evidence="8 11" id="KW-0472">Membrane</keyword>
<dbReference type="InterPro" id="IPR003406">
    <property type="entry name" value="Glyco_trans_14"/>
</dbReference>
<evidence type="ECO:0000256" key="5">
    <source>
        <dbReference type="ARBA" id="ARBA00022692"/>
    </source>
</evidence>
<evidence type="ECO:0000313" key="12">
    <source>
        <dbReference type="Proteomes" id="UP000887578"/>
    </source>
</evidence>
<keyword evidence="3" id="KW-0328">Glycosyltransferase</keyword>
<keyword evidence="9" id="KW-0325">Glycoprotein</keyword>
<dbReference type="GO" id="GO:0016020">
    <property type="term" value="C:membrane"/>
    <property type="evidence" value="ECO:0007669"/>
    <property type="project" value="UniProtKB-SubCell"/>
</dbReference>
<comment type="subcellular location">
    <subcellularLocation>
        <location evidence="1">Membrane</location>
        <topology evidence="1">Single-pass type II membrane protein</topology>
    </subcellularLocation>
</comment>
<evidence type="ECO:0000256" key="4">
    <source>
        <dbReference type="ARBA" id="ARBA00022679"/>
    </source>
</evidence>
<evidence type="ECO:0000256" key="2">
    <source>
        <dbReference type="ARBA" id="ARBA00004922"/>
    </source>
</evidence>
<comment type="similarity">
    <text evidence="10">Belongs to the glycosyltransferase 14 family.</text>
</comment>
<evidence type="ECO:0000256" key="8">
    <source>
        <dbReference type="ARBA" id="ARBA00023136"/>
    </source>
</evidence>
<evidence type="ECO:0000256" key="7">
    <source>
        <dbReference type="ARBA" id="ARBA00022989"/>
    </source>
</evidence>
<organism evidence="12 13">
    <name type="scientific">Panagrolaimus davidi</name>
    <dbReference type="NCBI Taxonomy" id="227884"/>
    <lineage>
        <taxon>Eukaryota</taxon>
        <taxon>Metazoa</taxon>
        <taxon>Ecdysozoa</taxon>
        <taxon>Nematoda</taxon>
        <taxon>Chromadorea</taxon>
        <taxon>Rhabditida</taxon>
        <taxon>Tylenchina</taxon>
        <taxon>Panagrolaimomorpha</taxon>
        <taxon>Panagrolaimoidea</taxon>
        <taxon>Panagrolaimidae</taxon>
        <taxon>Panagrolaimus</taxon>
    </lineage>
</organism>
<evidence type="ECO:0000256" key="3">
    <source>
        <dbReference type="ARBA" id="ARBA00022676"/>
    </source>
</evidence>
<keyword evidence="6" id="KW-0735">Signal-anchor</keyword>
<dbReference type="Pfam" id="PF02485">
    <property type="entry name" value="Branch"/>
    <property type="match status" value="1"/>
</dbReference>
<evidence type="ECO:0000256" key="1">
    <source>
        <dbReference type="ARBA" id="ARBA00004606"/>
    </source>
</evidence>
<reference evidence="13" key="1">
    <citation type="submission" date="2022-11" db="UniProtKB">
        <authorList>
            <consortium name="WormBaseParasite"/>
        </authorList>
    </citation>
    <scope>IDENTIFICATION</scope>
</reference>
<comment type="pathway">
    <text evidence="2">Protein modification; protein glycosylation.</text>
</comment>
<dbReference type="PANTHER" id="PTHR19297">
    <property type="entry name" value="GLYCOSYLTRANSFERASE 14 FAMILY MEMBER"/>
    <property type="match status" value="1"/>
</dbReference>
<evidence type="ECO:0000256" key="10">
    <source>
        <dbReference type="ARBA" id="ARBA00038150"/>
    </source>
</evidence>
<keyword evidence="4" id="KW-0808">Transferase</keyword>
<dbReference type="Proteomes" id="UP000887578">
    <property type="component" value="Unplaced"/>
</dbReference>
<sequence>MRCRIRWNIIVYVGLTAFALILFVFNVGYKSIEAQFITISPQISIAIEQNPKKLWNRVETSLNQLSGFSDIQCDAILSGDSEAAEKAKQWYFPFQDISNIWNEIEESYDQCKTLKEFFVFPEFPLTVEEAEYPLAYGALVHKDITQVTYLLSSIYRPNNVYAFVVDGKSSIDFKRRINILSDCLPNVYVQHTTVVRWCGYEIVRSVFNTVRLLAGLKTQWKYFQYLSGVDLPLKTNLEMTRIFKTLNGAFISEISEFQNRRLFNISATSPLPLFKSSLSATFSRESADYMISSAMVSNLLSYLKNTKCPDESIWTTIAGNPDLLPLPGGFNASALLTRRKKEIKEGHHSFIDPEITRPNNNTFIPTQYYISRYQVWKPSPNCKGKYVASSCVFGVDDLPILISRPELVVHKLYFDYQPATYFCLLRQHWQRSLNIELQQKFNADSYQNLAQVKAVNGEPLDKIRFYYK</sequence>
<proteinExistence type="inferred from homology"/>